<name>A0A0V1L910_9BILA</name>
<dbReference type="OrthoDB" id="5920691at2759"/>
<keyword evidence="3" id="KW-1185">Reference proteome</keyword>
<reference evidence="2 3" key="1">
    <citation type="submission" date="2015-05" db="EMBL/GenBank/DDBJ databases">
        <title>Evolution of Trichinella species and genotypes.</title>
        <authorList>
            <person name="Korhonen P.K."/>
            <person name="Edoardo P."/>
            <person name="Giuseppe L.R."/>
            <person name="Gasser R.B."/>
        </authorList>
    </citation>
    <scope>NUCLEOTIDE SEQUENCE [LARGE SCALE GENOMIC DNA]</scope>
    <source>
        <strain evidence="2">ISS10</strain>
    </source>
</reference>
<dbReference type="AlphaFoldDB" id="A0A0V1L910"/>
<accession>A0A0V1L910</accession>
<dbReference type="EMBL" id="JYDW01000103">
    <property type="protein sequence ID" value="KRZ55997.1"/>
    <property type="molecule type" value="Genomic_DNA"/>
</dbReference>
<organism evidence="2 3">
    <name type="scientific">Trichinella nativa</name>
    <dbReference type="NCBI Taxonomy" id="6335"/>
    <lineage>
        <taxon>Eukaryota</taxon>
        <taxon>Metazoa</taxon>
        <taxon>Ecdysozoa</taxon>
        <taxon>Nematoda</taxon>
        <taxon>Enoplea</taxon>
        <taxon>Dorylaimia</taxon>
        <taxon>Trichinellida</taxon>
        <taxon>Trichinellidae</taxon>
        <taxon>Trichinella</taxon>
    </lineage>
</organism>
<keyword evidence="1" id="KW-1133">Transmembrane helix</keyword>
<keyword evidence="1" id="KW-0472">Membrane</keyword>
<feature type="transmembrane region" description="Helical" evidence="1">
    <location>
        <begin position="119"/>
        <end position="138"/>
    </location>
</feature>
<proteinExistence type="predicted"/>
<gene>
    <name evidence="2" type="ORF">T02_13631</name>
</gene>
<sequence>MVCFQNEIAKTLLKGAAASKSNHSLAVRLIIFPAVNKHTLTRSELLLKLLLTARSYNVYMSTEYCRIVELTTPVSDRVTSQTVTGDDLSFQAVLKQMRPLNALHIVDDKFEYTKYVTSITYLHTASCFLPLVIIFAWFTHTMKIIPTCTANALRKSGPPYDLGLVVIADDTLWLGKGKVLVQFGYLRFSSGDSGNMLCSGIRFITDADSNKQASKY</sequence>
<evidence type="ECO:0000256" key="1">
    <source>
        <dbReference type="SAM" id="Phobius"/>
    </source>
</evidence>
<keyword evidence="1" id="KW-0812">Transmembrane</keyword>
<comment type="caution">
    <text evidence="2">The sequence shown here is derived from an EMBL/GenBank/DDBJ whole genome shotgun (WGS) entry which is preliminary data.</text>
</comment>
<dbReference type="Proteomes" id="UP000054721">
    <property type="component" value="Unassembled WGS sequence"/>
</dbReference>
<protein>
    <submittedName>
        <fullName evidence="2">Uncharacterized protein</fullName>
    </submittedName>
</protein>
<evidence type="ECO:0000313" key="2">
    <source>
        <dbReference type="EMBL" id="KRZ55997.1"/>
    </source>
</evidence>
<evidence type="ECO:0000313" key="3">
    <source>
        <dbReference type="Proteomes" id="UP000054721"/>
    </source>
</evidence>